<evidence type="ECO:0000313" key="4">
    <source>
        <dbReference type="EMBL" id="KAK7959944.1"/>
    </source>
</evidence>
<reference evidence="4 5" key="1">
    <citation type="submission" date="2023-01" db="EMBL/GenBank/DDBJ databases">
        <title>Analysis of 21 Apiospora genomes using comparative genomics revels a genus with tremendous synthesis potential of carbohydrate active enzymes and secondary metabolites.</title>
        <authorList>
            <person name="Sorensen T."/>
        </authorList>
    </citation>
    <scope>NUCLEOTIDE SEQUENCE [LARGE SCALE GENOMIC DNA]</scope>
    <source>
        <strain evidence="4 5">CBS 24483</strain>
    </source>
</reference>
<dbReference type="InterPro" id="IPR052599">
    <property type="entry name" value="SLC43A_AATransporter"/>
</dbReference>
<dbReference type="PANTHER" id="PTHR20772:SF4">
    <property type="entry name" value="HYPOTHETICAL AMINO ACID TRANSPORTER (EUROFUNG)"/>
    <property type="match status" value="1"/>
</dbReference>
<feature type="transmembrane region" description="Helical" evidence="3">
    <location>
        <begin position="284"/>
        <end position="303"/>
    </location>
</feature>
<proteinExistence type="predicted"/>
<dbReference type="Gene3D" id="1.20.1250.20">
    <property type="entry name" value="MFS general substrate transporter like domains"/>
    <property type="match status" value="1"/>
</dbReference>
<keyword evidence="3" id="KW-0472">Membrane</keyword>
<keyword evidence="5" id="KW-1185">Reference proteome</keyword>
<feature type="transmembrane region" description="Helical" evidence="3">
    <location>
        <begin position="441"/>
        <end position="462"/>
    </location>
</feature>
<dbReference type="InterPro" id="IPR036259">
    <property type="entry name" value="MFS_trans_sf"/>
</dbReference>
<accession>A0ABR1QNL4</accession>
<feature type="transmembrane region" description="Helical" evidence="3">
    <location>
        <begin position="247"/>
        <end position="272"/>
    </location>
</feature>
<evidence type="ECO:0000256" key="2">
    <source>
        <dbReference type="SAM" id="MobiDB-lite"/>
    </source>
</evidence>
<keyword evidence="3" id="KW-1133">Transmembrane helix</keyword>
<evidence type="ECO:0000256" key="3">
    <source>
        <dbReference type="SAM" id="Phobius"/>
    </source>
</evidence>
<sequence>MSLAQHLTALEGVDREEPLDVQSQIAVEDEDLEECGSKVGGTWRRGSFDAFAPPETTALLALDTNTPHVAAYNISTARRIDRIDVKNARALKASKGQPKSSSPSSPAVSPRASSSASPPWKPILIAEGVYGELCYPTEEQLGGISTKRSADEVPCPEQDLRLNLFFIAASITCNMSSLLAGAVLDRYGRRCCYTASAIFMAVGCILMGYAFKIPEFDGYLVGNIFLALGGTFLFVPSYQLANAFPKYSGLIVAVITGAFDASAAIFLFYRLAWEASGGSFEPSQFFFLYLIVPFGMLVGEYTLMPAGPYHSTPQLEQKLEKFQDPMRDIHESDEDMSDGELYRVRSLRADRRRAKVDRIEEIFGDRVEREERAQQVEERHAASGIWGVLHGLPAHRQMLTPWFVLILLLTVLQMLRMNYFIATIRSQYRFMLGSDDVAEEINHFFDIALPIGGIAATPFIGLLLNNMSVATMLLVLSAYIAVIGLLNCLPFVWAGYATVICFVLFRPLYYSAVSDYATKVFGFATFGRIYGMLTCLSGVVNFSQSGIDALTHGPLHGDPTPVNIFMGVLGSMIAFVLAAFVFIRSRQYEASLVVPEEEPSRFPDQRLPLIRELTAEYGSIPGRTSTTPRSD</sequence>
<feature type="transmembrane region" description="Helical" evidence="3">
    <location>
        <begin position="191"/>
        <end position="210"/>
    </location>
</feature>
<dbReference type="Pfam" id="PF07690">
    <property type="entry name" value="MFS_1"/>
    <property type="match status" value="1"/>
</dbReference>
<feature type="transmembrane region" description="Helical" evidence="3">
    <location>
        <begin position="216"/>
        <end position="235"/>
    </location>
</feature>
<feature type="compositionally biased region" description="Low complexity" evidence="2">
    <location>
        <begin position="93"/>
        <end position="118"/>
    </location>
</feature>
<dbReference type="RefSeq" id="XP_066703647.1">
    <property type="nucleotide sequence ID" value="XM_066841020.1"/>
</dbReference>
<comment type="subcellular location">
    <subcellularLocation>
        <location evidence="1">Membrane</location>
        <topology evidence="1">Multi-pass membrane protein</topology>
    </subcellularLocation>
</comment>
<gene>
    <name evidence="4" type="ORF">PG986_004798</name>
</gene>
<dbReference type="GeneID" id="92074082"/>
<evidence type="ECO:0000313" key="5">
    <source>
        <dbReference type="Proteomes" id="UP001391051"/>
    </source>
</evidence>
<dbReference type="PANTHER" id="PTHR20772">
    <property type="entry name" value="PROTEIN FMP42"/>
    <property type="match status" value="1"/>
</dbReference>
<keyword evidence="3" id="KW-0812">Transmembrane</keyword>
<dbReference type="SUPFAM" id="SSF103473">
    <property type="entry name" value="MFS general substrate transporter"/>
    <property type="match status" value="1"/>
</dbReference>
<dbReference type="Proteomes" id="UP001391051">
    <property type="component" value="Unassembled WGS sequence"/>
</dbReference>
<protein>
    <recommendedName>
        <fullName evidence="6">MFS transporter</fullName>
    </recommendedName>
</protein>
<organism evidence="4 5">
    <name type="scientific">Apiospora aurea</name>
    <dbReference type="NCBI Taxonomy" id="335848"/>
    <lineage>
        <taxon>Eukaryota</taxon>
        <taxon>Fungi</taxon>
        <taxon>Dikarya</taxon>
        <taxon>Ascomycota</taxon>
        <taxon>Pezizomycotina</taxon>
        <taxon>Sordariomycetes</taxon>
        <taxon>Xylariomycetidae</taxon>
        <taxon>Amphisphaeriales</taxon>
        <taxon>Apiosporaceae</taxon>
        <taxon>Apiospora</taxon>
    </lineage>
</organism>
<feature type="region of interest" description="Disordered" evidence="2">
    <location>
        <begin position="91"/>
        <end position="119"/>
    </location>
</feature>
<feature type="transmembrane region" description="Helical" evidence="3">
    <location>
        <begin position="402"/>
        <end position="421"/>
    </location>
</feature>
<evidence type="ECO:0008006" key="6">
    <source>
        <dbReference type="Google" id="ProtNLM"/>
    </source>
</evidence>
<name>A0ABR1QNL4_9PEZI</name>
<feature type="transmembrane region" description="Helical" evidence="3">
    <location>
        <begin position="562"/>
        <end position="583"/>
    </location>
</feature>
<feature type="transmembrane region" description="Helical" evidence="3">
    <location>
        <begin position="521"/>
        <end position="542"/>
    </location>
</feature>
<dbReference type="EMBL" id="JAQQWE010000003">
    <property type="protein sequence ID" value="KAK7959944.1"/>
    <property type="molecule type" value="Genomic_DNA"/>
</dbReference>
<comment type="caution">
    <text evidence="4">The sequence shown here is derived from an EMBL/GenBank/DDBJ whole genome shotgun (WGS) entry which is preliminary data.</text>
</comment>
<dbReference type="InterPro" id="IPR011701">
    <property type="entry name" value="MFS"/>
</dbReference>
<evidence type="ECO:0000256" key="1">
    <source>
        <dbReference type="ARBA" id="ARBA00004141"/>
    </source>
</evidence>
<feature type="transmembrane region" description="Helical" evidence="3">
    <location>
        <begin position="164"/>
        <end position="184"/>
    </location>
</feature>